<dbReference type="GO" id="GO:0016020">
    <property type="term" value="C:membrane"/>
    <property type="evidence" value="ECO:0007669"/>
    <property type="project" value="UniProtKB-SubCell"/>
</dbReference>
<evidence type="ECO:0000256" key="5">
    <source>
        <dbReference type="SAM" id="Phobius"/>
    </source>
</evidence>
<evidence type="ECO:0000313" key="7">
    <source>
        <dbReference type="Proteomes" id="UP001209878"/>
    </source>
</evidence>
<accession>A0AAD9K8Z8</accession>
<dbReference type="InterPro" id="IPR043502">
    <property type="entry name" value="DNA/RNA_pol_sf"/>
</dbReference>
<feature type="transmembrane region" description="Helical" evidence="5">
    <location>
        <begin position="777"/>
        <end position="800"/>
    </location>
</feature>
<keyword evidence="4 5" id="KW-0472">Membrane</keyword>
<dbReference type="AlphaFoldDB" id="A0AAD9K8Z8"/>
<comment type="subcellular location">
    <subcellularLocation>
        <location evidence="1">Membrane</location>
        <topology evidence="1">Multi-pass membrane protein</topology>
    </subcellularLocation>
</comment>
<proteinExistence type="predicted"/>
<evidence type="ECO:0000256" key="1">
    <source>
        <dbReference type="ARBA" id="ARBA00004141"/>
    </source>
</evidence>
<gene>
    <name evidence="6" type="ORF">NP493_1331g00010</name>
</gene>
<protein>
    <submittedName>
        <fullName evidence="6">Uncharacterized protein</fullName>
    </submittedName>
</protein>
<feature type="transmembrane region" description="Helical" evidence="5">
    <location>
        <begin position="840"/>
        <end position="859"/>
    </location>
</feature>
<feature type="transmembrane region" description="Helical" evidence="5">
    <location>
        <begin position="341"/>
        <end position="358"/>
    </location>
</feature>
<dbReference type="PANTHER" id="PTHR11785:SF531">
    <property type="entry name" value="LARGE NEUTRAL AMINO ACIDS TRANSPORTER SMALL SUBUNIT 1"/>
    <property type="match status" value="1"/>
</dbReference>
<keyword evidence="3 5" id="KW-1133">Transmembrane helix</keyword>
<comment type="caution">
    <text evidence="6">The sequence shown here is derived from an EMBL/GenBank/DDBJ whole genome shotgun (WGS) entry which is preliminary data.</text>
</comment>
<feature type="transmembrane region" description="Helical" evidence="5">
    <location>
        <begin position="472"/>
        <end position="490"/>
    </location>
</feature>
<feature type="transmembrane region" description="Helical" evidence="5">
    <location>
        <begin position="378"/>
        <end position="398"/>
    </location>
</feature>
<keyword evidence="7" id="KW-1185">Reference proteome</keyword>
<reference evidence="6" key="1">
    <citation type="journal article" date="2023" name="Mol. Biol. Evol.">
        <title>Third-Generation Sequencing Reveals the Adaptive Role of the Epigenome in Three Deep-Sea Polychaetes.</title>
        <authorList>
            <person name="Perez M."/>
            <person name="Aroh O."/>
            <person name="Sun Y."/>
            <person name="Lan Y."/>
            <person name="Juniper S.K."/>
            <person name="Young C.R."/>
            <person name="Angers B."/>
            <person name="Qian P.Y."/>
        </authorList>
    </citation>
    <scope>NUCLEOTIDE SEQUENCE</scope>
    <source>
        <strain evidence="6">R07B-5</strain>
    </source>
</reference>
<name>A0AAD9K8Z8_RIDPI</name>
<dbReference type="Pfam" id="PF13520">
    <property type="entry name" value="AA_permease_2"/>
    <property type="match status" value="1"/>
</dbReference>
<dbReference type="InterPro" id="IPR050598">
    <property type="entry name" value="AminoAcid_Transporter"/>
</dbReference>
<dbReference type="InterPro" id="IPR002293">
    <property type="entry name" value="AA/rel_permease1"/>
</dbReference>
<dbReference type="SUPFAM" id="SSF56672">
    <property type="entry name" value="DNA/RNA polymerases"/>
    <property type="match status" value="1"/>
</dbReference>
<organism evidence="6 7">
    <name type="scientific">Ridgeia piscesae</name>
    <name type="common">Tubeworm</name>
    <dbReference type="NCBI Taxonomy" id="27915"/>
    <lineage>
        <taxon>Eukaryota</taxon>
        <taxon>Metazoa</taxon>
        <taxon>Spiralia</taxon>
        <taxon>Lophotrochozoa</taxon>
        <taxon>Annelida</taxon>
        <taxon>Polychaeta</taxon>
        <taxon>Sedentaria</taxon>
        <taxon>Canalipalpata</taxon>
        <taxon>Sabellida</taxon>
        <taxon>Siboglinidae</taxon>
        <taxon>Ridgeia</taxon>
    </lineage>
</organism>
<dbReference type="Gene3D" id="1.20.1740.10">
    <property type="entry name" value="Amino acid/polyamine transporter I"/>
    <property type="match status" value="2"/>
</dbReference>
<sequence length="892" mass="98876">MRKAEWEYINNTITQGLQTNNSKPFWKYIKSRKQDNIGVAPLKKNGSLVCDSKEKAEILLDQFQSVFTRDGGSAPPHLDPPQHPIISDININTAGVCKLLKAINPHKACGPDQIPNVILKNCADTLSPALRDIFQRSLDTAVLPSDWRTANVSAVFKKGDKHLPENYRPISLTSVPCKILEHIIYRHLMTYLEEHNILTDLNHGFRAGFSCETQLLTTMHDLFSSFDTGTQTDMAVLDFSKAFDTVPHSKLLTKLSHYGIGGTILEWLNKFLTGRTMKVVLDGILTAINSYNVRWATRVQDVFTYAKVLALLLIIGTGMVLFFHGNTENFKEPFKDTRVDVFSISLAFYQGLFAYNAWNYLNCVIEELKNPAKNLPKAIWFSLIFVTAIYMMTNIAYYTTVSPMQMVKSTAVAVTFTKKPFGVMWWIIPICVALSTFGGVNGILFTTARLFYVGSRQGHMPQVLSMVQVNKLTPAPAVIFMGFTSLLYHASTNIVMSVFRGSPRCCTRHPPTLSCLCSGVHLAAVPGIHQHCHVCVQGFTSLLYQASTNIVMSVFRGSPRCCTRHPPTLSCLCSGVHLAAVPCIHQHCHVCVQGFTSLLYQASTNIVISVFRGSPRCCTRHPPTLSCLCSGVHLAAVPGIHQHCHVCVQGFTSLLYHASTNIVMSVFRGSPHCCTTHPPTLSCLCSGVHLTAVPRIHQHCHVCVQGFTSLLYHASTNIVMSVFRGSPRCCTTHPPTLSCLCSGVHLAAVPRIHQHCHVCVQGFTSLLYLASTNIESLINYVGFVNWLAIGMSVLALLYFRWKRPDAHRPIKVWIGLPIIYVICSLFLTIVPIYASPMETGMGILIMASGVPVYLICVSWKKKPEGFYEIMATLTTAIQKLLLVVPEEKAANL</sequence>
<evidence type="ECO:0000313" key="6">
    <source>
        <dbReference type="EMBL" id="KAK2166213.1"/>
    </source>
</evidence>
<dbReference type="CDD" id="cd01650">
    <property type="entry name" value="RT_nLTR_like"/>
    <property type="match status" value="1"/>
</dbReference>
<evidence type="ECO:0000256" key="2">
    <source>
        <dbReference type="ARBA" id="ARBA00022692"/>
    </source>
</evidence>
<dbReference type="Proteomes" id="UP001209878">
    <property type="component" value="Unassembled WGS sequence"/>
</dbReference>
<keyword evidence="2 5" id="KW-0812">Transmembrane</keyword>
<dbReference type="EMBL" id="JAODUO010001329">
    <property type="protein sequence ID" value="KAK2166213.1"/>
    <property type="molecule type" value="Genomic_DNA"/>
</dbReference>
<dbReference type="GO" id="GO:0015179">
    <property type="term" value="F:L-amino acid transmembrane transporter activity"/>
    <property type="evidence" value="ECO:0007669"/>
    <property type="project" value="TreeGrafter"/>
</dbReference>
<evidence type="ECO:0000256" key="3">
    <source>
        <dbReference type="ARBA" id="ARBA00022989"/>
    </source>
</evidence>
<feature type="transmembrane region" description="Helical" evidence="5">
    <location>
        <begin position="423"/>
        <end position="452"/>
    </location>
</feature>
<feature type="transmembrane region" description="Helical" evidence="5">
    <location>
        <begin position="812"/>
        <end position="834"/>
    </location>
</feature>
<feature type="transmembrane region" description="Helical" evidence="5">
    <location>
        <begin position="302"/>
        <end position="321"/>
    </location>
</feature>
<evidence type="ECO:0000256" key="4">
    <source>
        <dbReference type="ARBA" id="ARBA00023136"/>
    </source>
</evidence>
<dbReference type="PANTHER" id="PTHR11785">
    <property type="entry name" value="AMINO ACID TRANSPORTER"/>
    <property type="match status" value="1"/>
</dbReference>